<dbReference type="EMBL" id="BAABUJ010000008">
    <property type="protein sequence ID" value="GAA5797631.1"/>
    <property type="molecule type" value="Genomic_DNA"/>
</dbReference>
<comment type="caution">
    <text evidence="1">The sequence shown here is derived from an EMBL/GenBank/DDBJ whole genome shotgun (WGS) entry which is preliminary data.</text>
</comment>
<evidence type="ECO:0000313" key="1">
    <source>
        <dbReference type="EMBL" id="GAA5797631.1"/>
    </source>
</evidence>
<name>A0ABP9XS67_9FUNG</name>
<protein>
    <submittedName>
        <fullName evidence="1">Uncharacterized protein</fullName>
    </submittedName>
</protein>
<proteinExistence type="predicted"/>
<organism evidence="1 2">
    <name type="scientific">Helicostylum pulchrum</name>
    <dbReference type="NCBI Taxonomy" id="562976"/>
    <lineage>
        <taxon>Eukaryota</taxon>
        <taxon>Fungi</taxon>
        <taxon>Fungi incertae sedis</taxon>
        <taxon>Mucoromycota</taxon>
        <taxon>Mucoromycotina</taxon>
        <taxon>Mucoromycetes</taxon>
        <taxon>Mucorales</taxon>
        <taxon>Mucorineae</taxon>
        <taxon>Mucoraceae</taxon>
        <taxon>Helicostylum</taxon>
    </lineage>
</organism>
<reference evidence="1 2" key="1">
    <citation type="submission" date="2024-04" db="EMBL/GenBank/DDBJ databases">
        <title>genome sequences of Mucor flavus KT1a and Helicostylum pulchrum KT1b strains isolation_sourced from the surface of a dry-aged beef.</title>
        <authorList>
            <person name="Toyotome T."/>
            <person name="Hosono M."/>
            <person name="Torimaru M."/>
            <person name="Fukuda K."/>
            <person name="Mikami N."/>
        </authorList>
    </citation>
    <scope>NUCLEOTIDE SEQUENCE [LARGE SCALE GENOMIC DNA]</scope>
    <source>
        <strain evidence="1 2">KT1b</strain>
    </source>
</reference>
<keyword evidence="2" id="KW-1185">Reference proteome</keyword>
<accession>A0ABP9XS67</accession>
<sequence length="223" mass="25201">MVIKCLQDVPEGSLTSSELLKRYGELTEDGKVEIFRMTSVMQEEYGDSTLNPKASHVDIYDLYGVEICGLAKYIKSDDTPSYLKLSVGENFTNVNLEPLKVEVDRVFGKLEKQKQKKSVPEYVLKNNVKVMAVKESVRILMNAQCGTIFQRMPWKGMIKAEVYAQTSPGDELLLSKYIIVENWPLQTCEAREVVKPISLAAFEGLLSQTDCPIKFTPIINYCI</sequence>
<dbReference type="Proteomes" id="UP001476247">
    <property type="component" value="Unassembled WGS sequence"/>
</dbReference>
<gene>
    <name evidence="1" type="ORF">HPULCUR_003022</name>
</gene>
<evidence type="ECO:0000313" key="2">
    <source>
        <dbReference type="Proteomes" id="UP001476247"/>
    </source>
</evidence>